<comment type="subunit">
    <text evidence="1">Self-associates forming complexes of several hundred monomers.</text>
</comment>
<dbReference type="Pfam" id="PF13873">
    <property type="entry name" value="Myb_DNA-bind_5"/>
    <property type="match status" value="1"/>
</dbReference>
<reference evidence="9" key="1">
    <citation type="submission" date="2022-07" db="EMBL/GenBank/DDBJ databases">
        <authorList>
            <person name="Trinca V."/>
            <person name="Uliana J.V.C."/>
            <person name="Torres T.T."/>
            <person name="Ward R.J."/>
            <person name="Monesi N."/>
        </authorList>
    </citation>
    <scope>NUCLEOTIDE SEQUENCE</scope>
    <source>
        <strain evidence="9">HSMRA1968</strain>
        <tissue evidence="9">Whole embryos</tissue>
    </source>
</reference>
<evidence type="ECO:0000256" key="6">
    <source>
        <dbReference type="ARBA" id="ARBA00025466"/>
    </source>
</evidence>
<evidence type="ECO:0000256" key="1">
    <source>
        <dbReference type="ARBA" id="ARBA00011764"/>
    </source>
</evidence>
<accession>A0A9Q0NEW9</accession>
<feature type="domain" description="Myb/SANT-like DNA-binding" evidence="8">
    <location>
        <begin position="8"/>
        <end position="82"/>
    </location>
</feature>
<dbReference type="GO" id="GO:0003677">
    <property type="term" value="F:DNA binding"/>
    <property type="evidence" value="ECO:0007669"/>
    <property type="project" value="UniProtKB-KW"/>
</dbReference>
<dbReference type="Proteomes" id="UP001151699">
    <property type="component" value="Chromosome A"/>
</dbReference>
<gene>
    <name evidence="9" type="ORF">Bhyg_03364</name>
</gene>
<feature type="compositionally biased region" description="Basic and acidic residues" evidence="7">
    <location>
        <begin position="642"/>
        <end position="658"/>
    </location>
</feature>
<feature type="compositionally biased region" description="Low complexity" evidence="7">
    <location>
        <begin position="623"/>
        <end position="637"/>
    </location>
</feature>
<feature type="compositionally biased region" description="Polar residues" evidence="7">
    <location>
        <begin position="597"/>
        <end position="622"/>
    </location>
</feature>
<comment type="caution">
    <text evidence="9">The sequence shown here is derived from an EMBL/GenBank/DDBJ whole genome shotgun (WGS) entry which is preliminary data.</text>
</comment>
<keyword evidence="10" id="KW-1185">Reference proteome</keyword>
<feature type="compositionally biased region" description="Polar residues" evidence="7">
    <location>
        <begin position="574"/>
        <end position="589"/>
    </location>
</feature>
<evidence type="ECO:0000256" key="3">
    <source>
        <dbReference type="ARBA" id="ARBA00023015"/>
    </source>
</evidence>
<dbReference type="OrthoDB" id="7864550at2759"/>
<feature type="compositionally biased region" description="Polar residues" evidence="7">
    <location>
        <begin position="142"/>
        <end position="151"/>
    </location>
</feature>
<evidence type="ECO:0000256" key="4">
    <source>
        <dbReference type="ARBA" id="ARBA00023125"/>
    </source>
</evidence>
<protein>
    <recommendedName>
        <fullName evidence="2">Regulatory protein zeste</fullName>
    </recommendedName>
</protein>
<evidence type="ECO:0000256" key="7">
    <source>
        <dbReference type="SAM" id="MobiDB-lite"/>
    </source>
</evidence>
<evidence type="ECO:0000256" key="2">
    <source>
        <dbReference type="ARBA" id="ARBA00016807"/>
    </source>
</evidence>
<feature type="region of interest" description="Disordered" evidence="7">
    <location>
        <begin position="123"/>
        <end position="151"/>
    </location>
</feature>
<dbReference type="InterPro" id="IPR028002">
    <property type="entry name" value="Myb_DNA-bind_5"/>
</dbReference>
<comment type="function">
    <text evidence="6">Involved in transvection phenomena (= synapsis-dependent gene expression), where the synaptic pairing of chromosomes carrying genes with which zeste interacts influences the expression of these genes. Zeste binds to DNA and stimulates transcription from a nearby promoter.</text>
</comment>
<evidence type="ECO:0000313" key="9">
    <source>
        <dbReference type="EMBL" id="KAJ6648139.1"/>
    </source>
</evidence>
<evidence type="ECO:0000259" key="8">
    <source>
        <dbReference type="Pfam" id="PF13873"/>
    </source>
</evidence>
<keyword evidence="3" id="KW-0805">Transcription regulation</keyword>
<feature type="region of interest" description="Disordered" evidence="7">
    <location>
        <begin position="546"/>
        <end position="671"/>
    </location>
</feature>
<sequence length="671" mass="76354">MLKIKEKRNPRMLSKQKEELVRLIQTHFLRTTGRCYNVNDKDIDEETWKQIAARLNELGPSKTYNEWKTSFHYMKSRVKTKLDSLVKRCVQSGQSFNLNDMNSLDGIFVQMFYVTTLGVEQESEKENIYETPSERPEDESNIGDNGENSSEHNVTFAGTSNDGMISEQFAEDVVATNDHLWESTNEFFSYDPVEEPIVIPSTTNNEIRVVQSESKYDSGVNELEEFSYDPHVTEQSHPEEQLHNSSEVPTRRILSNERIAEGRINVTRRVQGLQAMRGRRTLRGRRAMRGRQVMRGRQAMRAGRVLNGGRTMRRGRVTNGLRAPMTCKRGQRKGTGVRKIIRVSIAQKRRLLMLVEQNFLRTVGRFPGFHGVAIKRRIWEDYAKELNSLGPPFKNGKGWENTFTCIRLRAKNNVACLRNDINKKRGIVTKLSESDEKILTMYGIDLLDGIQGLSEGGLLYEKTLPFQTLGSNSASTVVSDRPNLSTNQSDNVYQNSEERDYVAELITFGTPIVHESDASEANCDTREVSQNSQVSRFKNGSILHLERRMTQRTGNPASQCPESRCENRPVNGTEIRTNSVAPNARVGTSETHRDSQEVVQNSRGNISENSSTQRLASRTLQRSENGSSGHENSSGNHADSSSQDRRQNREQNEVSGERRNRRYRNVSIFSI</sequence>
<keyword evidence="5" id="KW-0804">Transcription</keyword>
<proteinExistence type="predicted"/>
<feature type="compositionally biased region" description="Polar residues" evidence="7">
    <location>
        <begin position="551"/>
        <end position="561"/>
    </location>
</feature>
<keyword evidence="4" id="KW-0238">DNA-binding</keyword>
<evidence type="ECO:0000256" key="5">
    <source>
        <dbReference type="ARBA" id="ARBA00023163"/>
    </source>
</evidence>
<feature type="compositionally biased region" description="Basic and acidic residues" evidence="7">
    <location>
        <begin position="123"/>
        <end position="135"/>
    </location>
</feature>
<name>A0A9Q0NEW9_9DIPT</name>
<organism evidence="9 10">
    <name type="scientific">Pseudolycoriella hygida</name>
    <dbReference type="NCBI Taxonomy" id="35572"/>
    <lineage>
        <taxon>Eukaryota</taxon>
        <taxon>Metazoa</taxon>
        <taxon>Ecdysozoa</taxon>
        <taxon>Arthropoda</taxon>
        <taxon>Hexapoda</taxon>
        <taxon>Insecta</taxon>
        <taxon>Pterygota</taxon>
        <taxon>Neoptera</taxon>
        <taxon>Endopterygota</taxon>
        <taxon>Diptera</taxon>
        <taxon>Nematocera</taxon>
        <taxon>Sciaroidea</taxon>
        <taxon>Sciaridae</taxon>
        <taxon>Pseudolycoriella</taxon>
    </lineage>
</organism>
<dbReference type="EMBL" id="WJQU01000001">
    <property type="protein sequence ID" value="KAJ6648139.1"/>
    <property type="molecule type" value="Genomic_DNA"/>
</dbReference>
<evidence type="ECO:0000313" key="10">
    <source>
        <dbReference type="Proteomes" id="UP001151699"/>
    </source>
</evidence>
<dbReference type="AlphaFoldDB" id="A0A9Q0NEW9"/>